<dbReference type="EMBL" id="JASCZI010122468">
    <property type="protein sequence ID" value="MED6164344.1"/>
    <property type="molecule type" value="Genomic_DNA"/>
</dbReference>
<evidence type="ECO:0000313" key="2">
    <source>
        <dbReference type="Proteomes" id="UP001341840"/>
    </source>
</evidence>
<name>A0ABU6UTB7_9FABA</name>
<keyword evidence="2" id="KW-1185">Reference proteome</keyword>
<comment type="caution">
    <text evidence="1">The sequence shown here is derived from an EMBL/GenBank/DDBJ whole genome shotgun (WGS) entry which is preliminary data.</text>
</comment>
<reference evidence="1 2" key="1">
    <citation type="journal article" date="2023" name="Plants (Basel)">
        <title>Bridging the Gap: Combining Genomics and Transcriptomics Approaches to Understand Stylosanthes scabra, an Orphan Legume from the Brazilian Caatinga.</title>
        <authorList>
            <person name="Ferreira-Neto J.R.C."/>
            <person name="da Silva M.D."/>
            <person name="Binneck E."/>
            <person name="de Melo N.F."/>
            <person name="da Silva R.H."/>
            <person name="de Melo A.L.T.M."/>
            <person name="Pandolfi V."/>
            <person name="Bustamante F.O."/>
            <person name="Brasileiro-Vidal A.C."/>
            <person name="Benko-Iseppon A.M."/>
        </authorList>
    </citation>
    <scope>NUCLEOTIDE SEQUENCE [LARGE SCALE GENOMIC DNA]</scope>
    <source>
        <tissue evidence="1">Leaves</tissue>
    </source>
</reference>
<organism evidence="1 2">
    <name type="scientific">Stylosanthes scabra</name>
    <dbReference type="NCBI Taxonomy" id="79078"/>
    <lineage>
        <taxon>Eukaryota</taxon>
        <taxon>Viridiplantae</taxon>
        <taxon>Streptophyta</taxon>
        <taxon>Embryophyta</taxon>
        <taxon>Tracheophyta</taxon>
        <taxon>Spermatophyta</taxon>
        <taxon>Magnoliopsida</taxon>
        <taxon>eudicotyledons</taxon>
        <taxon>Gunneridae</taxon>
        <taxon>Pentapetalae</taxon>
        <taxon>rosids</taxon>
        <taxon>fabids</taxon>
        <taxon>Fabales</taxon>
        <taxon>Fabaceae</taxon>
        <taxon>Papilionoideae</taxon>
        <taxon>50 kb inversion clade</taxon>
        <taxon>dalbergioids sensu lato</taxon>
        <taxon>Dalbergieae</taxon>
        <taxon>Pterocarpus clade</taxon>
        <taxon>Stylosanthes</taxon>
    </lineage>
</organism>
<evidence type="ECO:0000313" key="1">
    <source>
        <dbReference type="EMBL" id="MED6164344.1"/>
    </source>
</evidence>
<feature type="non-terminal residue" evidence="1">
    <location>
        <position position="59"/>
    </location>
</feature>
<sequence>MWRLISGIFAVLGLTVGIRLPRLSLWLLRWDPTSRLTIAPSSSVILLVVGRNCSGIIEV</sequence>
<accession>A0ABU6UTB7</accession>
<gene>
    <name evidence="1" type="ORF">PIB30_088970</name>
</gene>
<protein>
    <submittedName>
        <fullName evidence="1">Uncharacterized protein</fullName>
    </submittedName>
</protein>
<dbReference type="Proteomes" id="UP001341840">
    <property type="component" value="Unassembled WGS sequence"/>
</dbReference>
<proteinExistence type="predicted"/>